<dbReference type="InterPro" id="IPR036388">
    <property type="entry name" value="WH-like_DNA-bd_sf"/>
</dbReference>
<dbReference type="Pfam" id="PF01047">
    <property type="entry name" value="MarR"/>
    <property type="match status" value="1"/>
</dbReference>
<evidence type="ECO:0000259" key="2">
    <source>
        <dbReference type="PROSITE" id="PS50995"/>
    </source>
</evidence>
<evidence type="ECO:0000313" key="4">
    <source>
        <dbReference type="Proteomes" id="UP001174908"/>
    </source>
</evidence>
<comment type="caution">
    <text evidence="3">The sequence shown here is derived from an EMBL/GenBank/DDBJ whole genome shotgun (WGS) entry which is preliminary data.</text>
</comment>
<dbReference type="RefSeq" id="WP_286661481.1">
    <property type="nucleotide sequence ID" value="NZ_JASZYV010000003.1"/>
</dbReference>
<organism evidence="3 4">
    <name type="scientific">Variovorax dokdonensis</name>
    <dbReference type="NCBI Taxonomy" id="344883"/>
    <lineage>
        <taxon>Bacteria</taxon>
        <taxon>Pseudomonadati</taxon>
        <taxon>Pseudomonadota</taxon>
        <taxon>Betaproteobacteria</taxon>
        <taxon>Burkholderiales</taxon>
        <taxon>Comamonadaceae</taxon>
        <taxon>Variovorax</taxon>
    </lineage>
</organism>
<gene>
    <name evidence="3" type="ORF">QTH91_18105</name>
</gene>
<dbReference type="InterPro" id="IPR036390">
    <property type="entry name" value="WH_DNA-bd_sf"/>
</dbReference>
<evidence type="ECO:0000313" key="3">
    <source>
        <dbReference type="EMBL" id="MDM0046411.1"/>
    </source>
</evidence>
<feature type="region of interest" description="Disordered" evidence="1">
    <location>
        <begin position="1"/>
        <end position="21"/>
    </location>
</feature>
<dbReference type="InterPro" id="IPR000835">
    <property type="entry name" value="HTH_MarR-typ"/>
</dbReference>
<evidence type="ECO:0000256" key="1">
    <source>
        <dbReference type="SAM" id="MobiDB-lite"/>
    </source>
</evidence>
<accession>A0ABT7NEN1</accession>
<dbReference type="PANTHER" id="PTHR33164:SF43">
    <property type="entry name" value="HTH-TYPE TRANSCRIPTIONAL REPRESSOR YETL"/>
    <property type="match status" value="1"/>
</dbReference>
<dbReference type="SMART" id="SM00347">
    <property type="entry name" value="HTH_MARR"/>
    <property type="match status" value="1"/>
</dbReference>
<feature type="domain" description="HTH marR-type" evidence="2">
    <location>
        <begin position="36"/>
        <end position="169"/>
    </location>
</feature>
<sequence>MTNRADSNADDSANDSQSPRDRAVVDFYKPHAYVVDESIGYMMKRILAALSQTVETSICEPGQPTYPQWMPLHKLHVGNVNTVAELARECGLDAGAMTRLLDRLEAKNLCRRVRSVADRRVVNIELTDEGRAAAQEVPSILARVQNEYLAGFSVEEWEQLKGYLRRILENAQVINARGEKQE</sequence>
<dbReference type="InterPro" id="IPR039422">
    <property type="entry name" value="MarR/SlyA-like"/>
</dbReference>
<dbReference type="PROSITE" id="PS50995">
    <property type="entry name" value="HTH_MARR_2"/>
    <property type="match status" value="1"/>
</dbReference>
<dbReference type="Gene3D" id="1.10.10.10">
    <property type="entry name" value="Winged helix-like DNA-binding domain superfamily/Winged helix DNA-binding domain"/>
    <property type="match status" value="1"/>
</dbReference>
<reference evidence="3" key="1">
    <citation type="submission" date="2023-06" db="EMBL/GenBank/DDBJ databases">
        <authorList>
            <person name="Jiang Y."/>
            <person name="Liu Q."/>
        </authorList>
    </citation>
    <scope>NUCLEOTIDE SEQUENCE</scope>
    <source>
        <strain evidence="3">CGMCC 1.12089</strain>
    </source>
</reference>
<proteinExistence type="predicted"/>
<dbReference type="PRINTS" id="PR00598">
    <property type="entry name" value="HTHMARR"/>
</dbReference>
<dbReference type="Proteomes" id="UP001174908">
    <property type="component" value="Unassembled WGS sequence"/>
</dbReference>
<dbReference type="PANTHER" id="PTHR33164">
    <property type="entry name" value="TRANSCRIPTIONAL REGULATOR, MARR FAMILY"/>
    <property type="match status" value="1"/>
</dbReference>
<name>A0ABT7NEN1_9BURK</name>
<dbReference type="EMBL" id="JASZYV010000003">
    <property type="protein sequence ID" value="MDM0046411.1"/>
    <property type="molecule type" value="Genomic_DNA"/>
</dbReference>
<keyword evidence="4" id="KW-1185">Reference proteome</keyword>
<protein>
    <submittedName>
        <fullName evidence="3">MarR family transcriptional regulator</fullName>
    </submittedName>
</protein>
<dbReference type="SUPFAM" id="SSF46785">
    <property type="entry name" value="Winged helix' DNA-binding domain"/>
    <property type="match status" value="1"/>
</dbReference>